<name>A0A8H5AYD8_9AGAR</name>
<evidence type="ECO:0000313" key="1">
    <source>
        <dbReference type="EMBL" id="KAF5313355.1"/>
    </source>
</evidence>
<organism evidence="1 2">
    <name type="scientific">Ephemerocybe angulata</name>
    <dbReference type="NCBI Taxonomy" id="980116"/>
    <lineage>
        <taxon>Eukaryota</taxon>
        <taxon>Fungi</taxon>
        <taxon>Dikarya</taxon>
        <taxon>Basidiomycota</taxon>
        <taxon>Agaricomycotina</taxon>
        <taxon>Agaricomycetes</taxon>
        <taxon>Agaricomycetidae</taxon>
        <taxon>Agaricales</taxon>
        <taxon>Agaricineae</taxon>
        <taxon>Psathyrellaceae</taxon>
        <taxon>Ephemerocybe</taxon>
    </lineage>
</organism>
<dbReference type="OrthoDB" id="3065994at2759"/>
<dbReference type="InterPro" id="IPR032675">
    <property type="entry name" value="LRR_dom_sf"/>
</dbReference>
<dbReference type="SUPFAM" id="SSF52047">
    <property type="entry name" value="RNI-like"/>
    <property type="match status" value="1"/>
</dbReference>
<gene>
    <name evidence="1" type="ORF">D9611_008473</name>
</gene>
<dbReference type="Proteomes" id="UP000541558">
    <property type="component" value="Unassembled WGS sequence"/>
</dbReference>
<reference evidence="1 2" key="1">
    <citation type="journal article" date="2020" name="ISME J.">
        <title>Uncovering the hidden diversity of litter-decomposition mechanisms in mushroom-forming fungi.</title>
        <authorList>
            <person name="Floudas D."/>
            <person name="Bentzer J."/>
            <person name="Ahren D."/>
            <person name="Johansson T."/>
            <person name="Persson P."/>
            <person name="Tunlid A."/>
        </authorList>
    </citation>
    <scope>NUCLEOTIDE SEQUENCE [LARGE SCALE GENOMIC DNA]</scope>
    <source>
        <strain evidence="1 2">CBS 175.51</strain>
    </source>
</reference>
<sequence>MEITDLTRYLSYYAPRIHEIDLEDLSTTFTLEVWQALQALTNWKPGALTPSARKVAWVLAPRKATLFKRSKQAVVQAFPYFVLFVGSPTKSLHITLDSGVPLQFTSARSAQNLPHSLEEFSLRDTGPDPMKYAHEYISQFAFRWCNLKVLKVGSIGRSAYKDLSLLPCLSSLTIHDLDGDWPDHDYQSLSNLERPEYLDAISMGSFPSLEVLSISSEDVSSFTDFLQQLPTGNRIHTLKCQLTSNCKEDESFDFFCAIRYHCNPETLRKFVLKETTDITVEEGVESLDIDAGEGLDITALFRFPKLESVSINLSETVNLVRTEVQNIAKSWPNLVKLKIDVDFPNSRIPMIDHEEILNLLYSCPRLKKLGLRFDATRINGNETPANPVNDIPGPLEKLWVANSPIYSPMSVSIFLKKHCPKVGRNIIPFPAKDVPHFVPMALYTKRWVRAKEEYF</sequence>
<evidence type="ECO:0000313" key="2">
    <source>
        <dbReference type="Proteomes" id="UP000541558"/>
    </source>
</evidence>
<dbReference type="EMBL" id="JAACJK010000224">
    <property type="protein sequence ID" value="KAF5313355.1"/>
    <property type="molecule type" value="Genomic_DNA"/>
</dbReference>
<comment type="caution">
    <text evidence="1">The sequence shown here is derived from an EMBL/GenBank/DDBJ whole genome shotgun (WGS) entry which is preliminary data.</text>
</comment>
<dbReference type="AlphaFoldDB" id="A0A8H5AYD8"/>
<dbReference type="Gene3D" id="3.80.10.10">
    <property type="entry name" value="Ribonuclease Inhibitor"/>
    <property type="match status" value="1"/>
</dbReference>
<accession>A0A8H5AYD8</accession>
<proteinExistence type="predicted"/>
<keyword evidence="2" id="KW-1185">Reference proteome</keyword>
<protein>
    <submittedName>
        <fullName evidence="1">Uncharacterized protein</fullName>
    </submittedName>
</protein>